<proteinExistence type="predicted"/>
<dbReference type="AlphaFoldDB" id="A0AAD4Z0U4"/>
<keyword evidence="4" id="KW-1185">Reference proteome</keyword>
<keyword evidence="2" id="KW-1133">Transmembrane helix</keyword>
<evidence type="ECO:0000256" key="1">
    <source>
        <dbReference type="SAM" id="MobiDB-lite"/>
    </source>
</evidence>
<organism evidence="3 4">
    <name type="scientific">Prunus dulcis</name>
    <name type="common">Almond</name>
    <name type="synonym">Amygdalus dulcis</name>
    <dbReference type="NCBI Taxonomy" id="3755"/>
    <lineage>
        <taxon>Eukaryota</taxon>
        <taxon>Viridiplantae</taxon>
        <taxon>Streptophyta</taxon>
        <taxon>Embryophyta</taxon>
        <taxon>Tracheophyta</taxon>
        <taxon>Spermatophyta</taxon>
        <taxon>Magnoliopsida</taxon>
        <taxon>eudicotyledons</taxon>
        <taxon>Gunneridae</taxon>
        <taxon>Pentapetalae</taxon>
        <taxon>rosids</taxon>
        <taxon>fabids</taxon>
        <taxon>Rosales</taxon>
        <taxon>Rosaceae</taxon>
        <taxon>Amygdaloideae</taxon>
        <taxon>Amygdaleae</taxon>
        <taxon>Prunus</taxon>
    </lineage>
</organism>
<keyword evidence="2" id="KW-0812">Transmembrane</keyword>
<protein>
    <submittedName>
        <fullName evidence="3">Uncharacterized protein</fullName>
    </submittedName>
</protein>
<dbReference type="EMBL" id="JAJFAZ020000005">
    <property type="protein sequence ID" value="KAI5329467.1"/>
    <property type="molecule type" value="Genomic_DNA"/>
</dbReference>
<sequence length="134" mass="14320">MGKGEGLKSSITLHGFELLKIGSPLMWGSKGSSNPDFAHRSYLLQASSPNEVTKSPCLKFEVKKKGANESREGSRSIKDVSNGVIAAATVAGMALLAYGLYGLVSASERRRKTMKAPGRGNRILRDDVQAKPKA</sequence>
<evidence type="ECO:0000256" key="2">
    <source>
        <dbReference type="SAM" id="Phobius"/>
    </source>
</evidence>
<feature type="region of interest" description="Disordered" evidence="1">
    <location>
        <begin position="109"/>
        <end position="134"/>
    </location>
</feature>
<accession>A0AAD4Z0U4</accession>
<evidence type="ECO:0000313" key="4">
    <source>
        <dbReference type="Proteomes" id="UP001054821"/>
    </source>
</evidence>
<reference evidence="3 4" key="1">
    <citation type="journal article" date="2022" name="G3 (Bethesda)">
        <title>Whole-genome sequence and methylome profiling of the almond [Prunus dulcis (Mill.) D.A. Webb] cultivar 'Nonpareil'.</title>
        <authorList>
            <person name="D'Amico-Willman K.M."/>
            <person name="Ouma W.Z."/>
            <person name="Meulia T."/>
            <person name="Sideli G.M."/>
            <person name="Gradziel T.M."/>
            <person name="Fresnedo-Ramirez J."/>
        </authorList>
    </citation>
    <scope>NUCLEOTIDE SEQUENCE [LARGE SCALE GENOMIC DNA]</scope>
    <source>
        <strain evidence="3">Clone GOH B32 T37-40</strain>
    </source>
</reference>
<name>A0AAD4Z0U4_PRUDU</name>
<feature type="transmembrane region" description="Helical" evidence="2">
    <location>
        <begin position="84"/>
        <end position="104"/>
    </location>
</feature>
<feature type="compositionally biased region" description="Basic and acidic residues" evidence="1">
    <location>
        <begin position="123"/>
        <end position="134"/>
    </location>
</feature>
<gene>
    <name evidence="3" type="ORF">L3X38_028864</name>
</gene>
<comment type="caution">
    <text evidence="3">The sequence shown here is derived from an EMBL/GenBank/DDBJ whole genome shotgun (WGS) entry which is preliminary data.</text>
</comment>
<keyword evidence="2" id="KW-0472">Membrane</keyword>
<dbReference type="Proteomes" id="UP001054821">
    <property type="component" value="Chromosome 5"/>
</dbReference>
<evidence type="ECO:0000313" key="3">
    <source>
        <dbReference type="EMBL" id="KAI5329467.1"/>
    </source>
</evidence>